<evidence type="ECO:0000256" key="1">
    <source>
        <dbReference type="SAM" id="MobiDB-lite"/>
    </source>
</evidence>
<dbReference type="PANTHER" id="PTHR31398:SF0">
    <property type="entry name" value="MEIOTIC NUCLEAR DIVISION PROTEIN 1 HOMOLOG"/>
    <property type="match status" value="1"/>
</dbReference>
<dbReference type="GO" id="GO:0005634">
    <property type="term" value="C:nucleus"/>
    <property type="evidence" value="ECO:0007669"/>
    <property type="project" value="TreeGrafter"/>
</dbReference>
<reference evidence="2" key="1">
    <citation type="submission" date="2019-06" db="EMBL/GenBank/DDBJ databases">
        <authorList>
            <person name="Zheng W."/>
        </authorList>
    </citation>
    <scope>NUCLEOTIDE SEQUENCE</scope>
    <source>
        <strain evidence="2">QDHG01</strain>
    </source>
</reference>
<proteinExistence type="predicted"/>
<dbReference type="PANTHER" id="PTHR31398">
    <property type="entry name" value="MEIOTIC NUCLEAR DIVISION PROTEIN 1 HOMOLOG"/>
    <property type="match status" value="1"/>
</dbReference>
<keyword evidence="3" id="KW-1185">Reference proteome</keyword>
<accession>A0A8J8P128</accession>
<dbReference type="OrthoDB" id="324324at2759"/>
<feature type="compositionally biased region" description="Basic and acidic residues" evidence="1">
    <location>
        <begin position="343"/>
        <end position="352"/>
    </location>
</feature>
<evidence type="ECO:0000313" key="2">
    <source>
        <dbReference type="EMBL" id="TNV84898.1"/>
    </source>
</evidence>
<protein>
    <submittedName>
        <fullName evidence="2">Uncharacterized protein</fullName>
    </submittedName>
</protein>
<dbReference type="AlphaFoldDB" id="A0A8J8P128"/>
<sequence length="364" mass="42892">MDLSLRGGSPTQTSGQYSYIWIRLEECKSQSSVLSCKSQDEIDRFFSDIRFNIYYVNQMLQFKDFSDNPVKKYVQDPAIQLQLKSWEEQEAQILVSQAKTEFMDHYFMYWQKISQYFIQVDKVHLTSFKLNSNKALASAKIRLDNTQVIYGRVADNLFSALESIGGFHESLMHIGFMAVIFFQERLFKSSFLRQLYQVGAELKPTAKKFSDAQMVKVVNENEELEENFLKSIVDYLLQRTRFSYGYREITHYLVKCRCFTLQKSKKNLSKNDKQHFLYNKGNEKLERELDVVNLVKSIRQLRLMAQVLLSQNERILLKFQRQNMIELTSSSSDSDDHRYDTVKLLNSKKDLDPQTVQKQDPRYS</sequence>
<dbReference type="Proteomes" id="UP000785679">
    <property type="component" value="Unassembled WGS sequence"/>
</dbReference>
<dbReference type="EMBL" id="RRYP01002325">
    <property type="protein sequence ID" value="TNV84898.1"/>
    <property type="molecule type" value="Genomic_DNA"/>
</dbReference>
<organism evidence="2 3">
    <name type="scientific">Halteria grandinella</name>
    <dbReference type="NCBI Taxonomy" id="5974"/>
    <lineage>
        <taxon>Eukaryota</taxon>
        <taxon>Sar</taxon>
        <taxon>Alveolata</taxon>
        <taxon>Ciliophora</taxon>
        <taxon>Intramacronucleata</taxon>
        <taxon>Spirotrichea</taxon>
        <taxon>Stichotrichia</taxon>
        <taxon>Sporadotrichida</taxon>
        <taxon>Halteriidae</taxon>
        <taxon>Halteria</taxon>
    </lineage>
</organism>
<name>A0A8J8P128_HALGN</name>
<gene>
    <name evidence="2" type="ORF">FGO68_gene5339</name>
</gene>
<comment type="caution">
    <text evidence="2">The sequence shown here is derived from an EMBL/GenBank/DDBJ whole genome shotgun (WGS) entry which is preliminary data.</text>
</comment>
<evidence type="ECO:0000313" key="3">
    <source>
        <dbReference type="Proteomes" id="UP000785679"/>
    </source>
</evidence>
<dbReference type="GO" id="GO:0007131">
    <property type="term" value="P:reciprocal meiotic recombination"/>
    <property type="evidence" value="ECO:0007669"/>
    <property type="project" value="TreeGrafter"/>
</dbReference>
<feature type="region of interest" description="Disordered" evidence="1">
    <location>
        <begin position="343"/>
        <end position="364"/>
    </location>
</feature>